<dbReference type="InterPro" id="IPR036388">
    <property type="entry name" value="WH-like_DNA-bd_sf"/>
</dbReference>
<proteinExistence type="inferred from homology"/>
<evidence type="ECO:0000256" key="2">
    <source>
        <dbReference type="ARBA" id="ARBA00023015"/>
    </source>
</evidence>
<comment type="similarity">
    <text evidence="1">Belongs to the sigma-70 factor family. ECF subfamily.</text>
</comment>
<dbReference type="Gene3D" id="1.10.1740.10">
    <property type="match status" value="1"/>
</dbReference>
<reference evidence="7 8" key="1">
    <citation type="submission" date="2020-03" db="EMBL/GenBank/DDBJ databases">
        <title>Draft genome of Streptomyces sp. ventii, isolated from the Axial Seamount in the Pacific Ocean, and resequencing of the two type strains Streptomyces lonarensis strain NCL 716 and Streptomyces bohaiensis strain 11A07.</title>
        <authorList>
            <person name="Loughran R.M."/>
            <person name="Pfannmuller K.M."/>
            <person name="Wasson B.J."/>
            <person name="Deadmond M.C."/>
            <person name="Paddock B.E."/>
            <person name="Koyack M.J."/>
            <person name="Gallegos D.A."/>
            <person name="Mitchell E.A."/>
            <person name="Ushijima B."/>
            <person name="Saw J.H."/>
            <person name="Mcphail K.L."/>
            <person name="Videau P."/>
        </authorList>
    </citation>
    <scope>NUCLEOTIDE SEQUENCE [LARGE SCALE GENOMIC DNA]</scope>
    <source>
        <strain evidence="7 8">NCL716</strain>
    </source>
</reference>
<dbReference type="EMBL" id="JAAVJD010000130">
    <property type="protein sequence ID" value="NJQ07086.1"/>
    <property type="molecule type" value="Genomic_DNA"/>
</dbReference>
<evidence type="ECO:0000256" key="1">
    <source>
        <dbReference type="ARBA" id="ARBA00010641"/>
    </source>
</evidence>
<dbReference type="InterPro" id="IPR013325">
    <property type="entry name" value="RNA_pol_sigma_r2"/>
</dbReference>
<dbReference type="InterPro" id="IPR013324">
    <property type="entry name" value="RNA_pol_sigma_r3/r4-like"/>
</dbReference>
<sequence length="174" mass="19522">MTTATPQLPSPVARLLPRATAGDEQAMNDLLVQIRPYVARVCHSVAREHHSDATQEALLAIYRGLRTLREPAAFFGWVRSVTVREAIRTSKRLGGEPALPPVESRHEADPLDTVHINDVLGRMSEPHRQVLALRVYGLNEKEMAETLSLPIGTVRSRLHRARRRFQEAWQPTAA</sequence>
<dbReference type="GO" id="GO:0003677">
    <property type="term" value="F:DNA binding"/>
    <property type="evidence" value="ECO:0007669"/>
    <property type="project" value="InterPro"/>
</dbReference>
<dbReference type="Proteomes" id="UP000578686">
    <property type="component" value="Unassembled WGS sequence"/>
</dbReference>
<evidence type="ECO:0000259" key="5">
    <source>
        <dbReference type="Pfam" id="PF04542"/>
    </source>
</evidence>
<gene>
    <name evidence="7" type="ORF">HCN56_16215</name>
</gene>
<dbReference type="GO" id="GO:0016987">
    <property type="term" value="F:sigma factor activity"/>
    <property type="evidence" value="ECO:0007669"/>
    <property type="project" value="UniProtKB-KW"/>
</dbReference>
<keyword evidence="8" id="KW-1185">Reference proteome</keyword>
<dbReference type="PANTHER" id="PTHR43133:SF51">
    <property type="entry name" value="RNA POLYMERASE SIGMA FACTOR"/>
    <property type="match status" value="1"/>
</dbReference>
<dbReference type="SUPFAM" id="SSF88659">
    <property type="entry name" value="Sigma3 and sigma4 domains of RNA polymerase sigma factors"/>
    <property type="match status" value="1"/>
</dbReference>
<evidence type="ECO:0000256" key="4">
    <source>
        <dbReference type="ARBA" id="ARBA00023163"/>
    </source>
</evidence>
<keyword evidence="2" id="KW-0805">Transcription regulation</keyword>
<dbReference type="RefSeq" id="WP_167971788.1">
    <property type="nucleotide sequence ID" value="NZ_BHZG01000431.1"/>
</dbReference>
<name>A0A7X6D2N9_9ACTN</name>
<organism evidence="7 8">
    <name type="scientific">Streptomyces lonarensis</name>
    <dbReference type="NCBI Taxonomy" id="700599"/>
    <lineage>
        <taxon>Bacteria</taxon>
        <taxon>Bacillati</taxon>
        <taxon>Actinomycetota</taxon>
        <taxon>Actinomycetes</taxon>
        <taxon>Kitasatosporales</taxon>
        <taxon>Streptomycetaceae</taxon>
        <taxon>Streptomyces</taxon>
    </lineage>
</organism>
<dbReference type="GO" id="GO:0006352">
    <property type="term" value="P:DNA-templated transcription initiation"/>
    <property type="evidence" value="ECO:0007669"/>
    <property type="project" value="InterPro"/>
</dbReference>
<feature type="domain" description="RNA polymerase sigma-70 region 2" evidence="5">
    <location>
        <begin position="34"/>
        <end position="91"/>
    </location>
</feature>
<keyword evidence="4" id="KW-0804">Transcription</keyword>
<dbReference type="Pfam" id="PF04542">
    <property type="entry name" value="Sigma70_r2"/>
    <property type="match status" value="1"/>
</dbReference>
<dbReference type="Pfam" id="PF08281">
    <property type="entry name" value="Sigma70_r4_2"/>
    <property type="match status" value="1"/>
</dbReference>
<evidence type="ECO:0000313" key="7">
    <source>
        <dbReference type="EMBL" id="NJQ07086.1"/>
    </source>
</evidence>
<accession>A0A7X6D2N9</accession>
<dbReference type="InterPro" id="IPR014284">
    <property type="entry name" value="RNA_pol_sigma-70_dom"/>
</dbReference>
<dbReference type="AlphaFoldDB" id="A0A7X6D2N9"/>
<evidence type="ECO:0000259" key="6">
    <source>
        <dbReference type="Pfam" id="PF08281"/>
    </source>
</evidence>
<feature type="domain" description="RNA polymerase sigma factor 70 region 4 type 2" evidence="6">
    <location>
        <begin position="118"/>
        <end position="164"/>
    </location>
</feature>
<comment type="caution">
    <text evidence="7">The sequence shown here is derived from an EMBL/GenBank/DDBJ whole genome shotgun (WGS) entry which is preliminary data.</text>
</comment>
<evidence type="ECO:0000313" key="8">
    <source>
        <dbReference type="Proteomes" id="UP000578686"/>
    </source>
</evidence>
<evidence type="ECO:0000256" key="3">
    <source>
        <dbReference type="ARBA" id="ARBA00023082"/>
    </source>
</evidence>
<dbReference type="SUPFAM" id="SSF88946">
    <property type="entry name" value="Sigma2 domain of RNA polymerase sigma factors"/>
    <property type="match status" value="1"/>
</dbReference>
<protein>
    <submittedName>
        <fullName evidence="7">RNA polymerase sigma factor</fullName>
    </submittedName>
</protein>
<dbReference type="InterPro" id="IPR013249">
    <property type="entry name" value="RNA_pol_sigma70_r4_t2"/>
</dbReference>
<dbReference type="Gene3D" id="1.10.10.10">
    <property type="entry name" value="Winged helix-like DNA-binding domain superfamily/Winged helix DNA-binding domain"/>
    <property type="match status" value="1"/>
</dbReference>
<dbReference type="PANTHER" id="PTHR43133">
    <property type="entry name" value="RNA POLYMERASE ECF-TYPE SIGMA FACTO"/>
    <property type="match status" value="1"/>
</dbReference>
<keyword evidence="3" id="KW-0731">Sigma factor</keyword>
<dbReference type="InterPro" id="IPR007627">
    <property type="entry name" value="RNA_pol_sigma70_r2"/>
</dbReference>
<dbReference type="NCBIfam" id="TIGR02937">
    <property type="entry name" value="sigma70-ECF"/>
    <property type="match status" value="1"/>
</dbReference>
<dbReference type="InterPro" id="IPR039425">
    <property type="entry name" value="RNA_pol_sigma-70-like"/>
</dbReference>